<dbReference type="AlphaFoldDB" id="A0A1M5M1E4"/>
<name>A0A1M5M1E4_9BACT</name>
<accession>A0A1M5M1E4</accession>
<protein>
    <submittedName>
        <fullName evidence="1">PD-(D/E)XK nuclease superfamily protein</fullName>
    </submittedName>
</protein>
<sequence>MNIFEVLNQGNSTLHEPSISAMLGYLLDTRRDHGLGDTFFREFLSLLNRELNDDRFEKYLERSFIDTDIFLEEPYELNGSTKYIDIQISILKKDKQGNIQEDFRIIIENKVHENSVTGGQLENYYQAIIEDENTIDNLAIVYLTPVSNKISLKTEFKNLQLKDSKHIKKWMQWNHKKHSIINILKRILKKESEGEINPINEYTRHTIKAFILFLDATVSTNKNKTYRFGEDIGEIVDSLTLAVDGDTYNYRIVRRDSQQIQVFREGEKVTAKPILRKIIKTRNLDIPLSGINTRTMGRKVIDQIKQKE</sequence>
<dbReference type="STRING" id="1194090.SAMN05443144_1492"/>
<proteinExistence type="predicted"/>
<organism evidence="1 2">
    <name type="scientific">Fodinibius roseus</name>
    <dbReference type="NCBI Taxonomy" id="1194090"/>
    <lineage>
        <taxon>Bacteria</taxon>
        <taxon>Pseudomonadati</taxon>
        <taxon>Balneolota</taxon>
        <taxon>Balneolia</taxon>
        <taxon>Balneolales</taxon>
        <taxon>Balneolaceae</taxon>
        <taxon>Fodinibius</taxon>
    </lineage>
</organism>
<dbReference type="RefSeq" id="WP_073068736.1">
    <property type="nucleotide sequence ID" value="NZ_FQUS01000049.1"/>
</dbReference>
<evidence type="ECO:0000313" key="1">
    <source>
        <dbReference type="EMBL" id="SHG71000.1"/>
    </source>
</evidence>
<dbReference type="EMBL" id="FQUS01000049">
    <property type="protein sequence ID" value="SHG71000.1"/>
    <property type="molecule type" value="Genomic_DNA"/>
</dbReference>
<dbReference type="Proteomes" id="UP000184041">
    <property type="component" value="Unassembled WGS sequence"/>
</dbReference>
<dbReference type="InterPro" id="IPR029470">
    <property type="entry name" value="PDDEXK_4"/>
</dbReference>
<dbReference type="OrthoDB" id="1453311at2"/>
<evidence type="ECO:0000313" key="2">
    <source>
        <dbReference type="Proteomes" id="UP000184041"/>
    </source>
</evidence>
<reference evidence="1 2" key="1">
    <citation type="submission" date="2016-11" db="EMBL/GenBank/DDBJ databases">
        <authorList>
            <person name="Jaros S."/>
            <person name="Januszkiewicz K."/>
            <person name="Wedrychowicz H."/>
        </authorList>
    </citation>
    <scope>NUCLEOTIDE SEQUENCE [LARGE SCALE GENOMIC DNA]</scope>
    <source>
        <strain evidence="1 2">DSM 21986</strain>
    </source>
</reference>
<gene>
    <name evidence="1" type="ORF">SAMN05443144_1492</name>
</gene>
<keyword evidence="2" id="KW-1185">Reference proteome</keyword>
<dbReference type="Pfam" id="PF14281">
    <property type="entry name" value="PDDEXK_4"/>
    <property type="match status" value="1"/>
</dbReference>